<accession>A0A6G0W5W3</accession>
<name>A0A6G0W5W3_9STRA</name>
<dbReference type="InterPro" id="IPR002110">
    <property type="entry name" value="Ankyrin_rpt"/>
</dbReference>
<proteinExistence type="predicted"/>
<dbReference type="SUPFAM" id="SSF48403">
    <property type="entry name" value="Ankyrin repeat"/>
    <property type="match status" value="1"/>
</dbReference>
<evidence type="ECO:0000313" key="1">
    <source>
        <dbReference type="EMBL" id="KAF0722513.1"/>
    </source>
</evidence>
<dbReference type="AlphaFoldDB" id="A0A6G0W5W3"/>
<dbReference type="SMART" id="SM00248">
    <property type="entry name" value="ANK"/>
    <property type="match status" value="2"/>
</dbReference>
<organism evidence="1 2">
    <name type="scientific">Aphanomyces euteiches</name>
    <dbReference type="NCBI Taxonomy" id="100861"/>
    <lineage>
        <taxon>Eukaryota</taxon>
        <taxon>Sar</taxon>
        <taxon>Stramenopiles</taxon>
        <taxon>Oomycota</taxon>
        <taxon>Saprolegniomycetes</taxon>
        <taxon>Saprolegniales</taxon>
        <taxon>Verrucalvaceae</taxon>
        <taxon>Aphanomyces</taxon>
    </lineage>
</organism>
<dbReference type="InterPro" id="IPR036770">
    <property type="entry name" value="Ankyrin_rpt-contain_sf"/>
</dbReference>
<keyword evidence="2" id="KW-1185">Reference proteome</keyword>
<dbReference type="Gene3D" id="1.25.40.20">
    <property type="entry name" value="Ankyrin repeat-containing domain"/>
    <property type="match status" value="1"/>
</dbReference>
<comment type="caution">
    <text evidence="1">The sequence shown here is derived from an EMBL/GenBank/DDBJ whole genome shotgun (WGS) entry which is preliminary data.</text>
</comment>
<dbReference type="Pfam" id="PF12796">
    <property type="entry name" value="Ank_2"/>
    <property type="match status" value="1"/>
</dbReference>
<sequence>MYLTMFIQAAHGLDTLKRSVNAIDTTYSRCTPLLEVCRSRKGDINDKIKILKLLIQFGAVVEHQDAHGDNALHWSVRMHSLPIVRFLINDTDAAVFASISDNLKRQKPIDIAKVAMELKPSMNTVEIYDTLRRISKECNIRLKIQYGKKIRLQEEVASRAERSEFISHAVASARVLSSQAEKIWLSTHSMAESVRNNLETSALNHSGNEAVGKAQLWLETKDGKTWIKDNLQDELDQVKSLIQRGVIPKPRDLKKAAAVRLSDKYVADQEATVREIMRKKFSRDHPALDSRELEYYKRLVGSGLTP</sequence>
<reference evidence="1 2" key="1">
    <citation type="submission" date="2019-07" db="EMBL/GenBank/DDBJ databases">
        <title>Genomics analysis of Aphanomyces spp. identifies a new class of oomycete effector associated with host adaptation.</title>
        <authorList>
            <person name="Gaulin E."/>
        </authorList>
    </citation>
    <scope>NUCLEOTIDE SEQUENCE [LARGE SCALE GENOMIC DNA]</scope>
    <source>
        <strain evidence="1 2">ATCC 201684</strain>
    </source>
</reference>
<dbReference type="Proteomes" id="UP000481153">
    <property type="component" value="Unassembled WGS sequence"/>
</dbReference>
<dbReference type="VEuPathDB" id="FungiDB:AeMF1_013442"/>
<dbReference type="EMBL" id="VJMJ01000331">
    <property type="protein sequence ID" value="KAF0722513.1"/>
    <property type="molecule type" value="Genomic_DNA"/>
</dbReference>
<gene>
    <name evidence="1" type="ORF">Ae201684_018353</name>
</gene>
<protein>
    <submittedName>
        <fullName evidence="1">Uncharacterized protein</fullName>
    </submittedName>
</protein>
<evidence type="ECO:0000313" key="2">
    <source>
        <dbReference type="Proteomes" id="UP000481153"/>
    </source>
</evidence>